<accession>A0ABS1D899</accession>
<dbReference type="PIRSF" id="PIRSF000390">
    <property type="entry name" value="PLP_StrS"/>
    <property type="match status" value="1"/>
</dbReference>
<dbReference type="PANTHER" id="PTHR30244:SF36">
    <property type="entry name" value="3-OXO-GLUCOSE-6-PHOSPHATE:GLUTAMATE AMINOTRANSFERASE"/>
    <property type="match status" value="1"/>
</dbReference>
<reference evidence="4 5" key="1">
    <citation type="journal article" date="2020" name="Microorganisms">
        <title>Osmotic Adaptation and Compatible Solute Biosynthesis of Phototrophic Bacteria as Revealed from Genome Analyses.</title>
        <authorList>
            <person name="Imhoff J.F."/>
            <person name="Rahn T."/>
            <person name="Kunzel S."/>
            <person name="Keller A."/>
            <person name="Neulinger S.C."/>
        </authorList>
    </citation>
    <scope>NUCLEOTIDE SEQUENCE [LARGE SCALE GENOMIC DNA]</scope>
    <source>
        <strain evidence="4 5">DSM 15382</strain>
    </source>
</reference>
<dbReference type="Pfam" id="PF01041">
    <property type="entry name" value="DegT_DnrJ_EryC1"/>
    <property type="match status" value="1"/>
</dbReference>
<dbReference type="Gene3D" id="3.90.1150.10">
    <property type="entry name" value="Aspartate Aminotransferase, domain 1"/>
    <property type="match status" value="1"/>
</dbReference>
<evidence type="ECO:0000256" key="1">
    <source>
        <dbReference type="ARBA" id="ARBA00022898"/>
    </source>
</evidence>
<name>A0ABS1D899_9PROT</name>
<sequence length="378" mass="39826">MNAPQTMIPQANPGAGYLAQKAEIDAAVQRALGSGWYILGKEGEAFEREFAAWLGTARAVGCANGTDALALILRGMGIGEGCTVATVSHTAVATVAAIEMAGATPLLLDIDPDSYTMDAEELASVLEDPPPGLPPVRAAIAVHLYGQACELDPMLEACAAAEVALIEDCAQCHGATLHGRKLGTFGAAAAFSLYPTKNLGALGDGGVLATDDEALAERIAAIRQYGWRERYVSSLVGVNSRLDEVQAAILRVKLTALDAGNARRRAIAAAYDAALQGGPLAPPERRADAEHVFHQYVLRSRHRSDLMARLRAEGVGTGIHYPVPVHLQSAYRDRVALGPAGCAETARAAEEVFSLPMYPELTDAQVEHVCAALRRLGE</sequence>
<dbReference type="CDD" id="cd00616">
    <property type="entry name" value="AHBA_syn"/>
    <property type="match status" value="1"/>
</dbReference>
<dbReference type="Gene3D" id="3.40.640.10">
    <property type="entry name" value="Type I PLP-dependent aspartate aminotransferase-like (Major domain)"/>
    <property type="match status" value="1"/>
</dbReference>
<keyword evidence="5" id="KW-1185">Reference proteome</keyword>
<dbReference type="PANTHER" id="PTHR30244">
    <property type="entry name" value="TRANSAMINASE"/>
    <property type="match status" value="1"/>
</dbReference>
<protein>
    <submittedName>
        <fullName evidence="4">Erythromycin biosynthesis sensory transduction protein eryC1</fullName>
    </submittedName>
</protein>
<dbReference type="Proteomes" id="UP000697995">
    <property type="component" value="Unassembled WGS sequence"/>
</dbReference>
<comment type="caution">
    <text evidence="4">The sequence shown here is derived from an EMBL/GenBank/DDBJ whole genome shotgun (WGS) entry which is preliminary data.</text>
</comment>
<evidence type="ECO:0000256" key="3">
    <source>
        <dbReference type="RuleBase" id="RU004508"/>
    </source>
</evidence>
<dbReference type="InterPro" id="IPR015421">
    <property type="entry name" value="PyrdxlP-dep_Trfase_major"/>
</dbReference>
<dbReference type="InterPro" id="IPR015422">
    <property type="entry name" value="PyrdxlP-dep_Trfase_small"/>
</dbReference>
<organism evidence="4 5">
    <name type="scientific">Paracraurococcus ruber</name>
    <dbReference type="NCBI Taxonomy" id="77675"/>
    <lineage>
        <taxon>Bacteria</taxon>
        <taxon>Pseudomonadati</taxon>
        <taxon>Pseudomonadota</taxon>
        <taxon>Alphaproteobacteria</taxon>
        <taxon>Acetobacterales</taxon>
        <taxon>Roseomonadaceae</taxon>
        <taxon>Paracraurococcus</taxon>
    </lineage>
</organism>
<dbReference type="InterPro" id="IPR015424">
    <property type="entry name" value="PyrdxlP-dep_Trfase"/>
</dbReference>
<comment type="similarity">
    <text evidence="2 3">Belongs to the DegT/DnrJ/EryC1 family.</text>
</comment>
<dbReference type="EMBL" id="NRSG01000505">
    <property type="protein sequence ID" value="MBK1662282.1"/>
    <property type="molecule type" value="Genomic_DNA"/>
</dbReference>
<evidence type="ECO:0000313" key="5">
    <source>
        <dbReference type="Proteomes" id="UP000697995"/>
    </source>
</evidence>
<gene>
    <name evidence="4" type="ORF">CKO45_29280</name>
</gene>
<dbReference type="SUPFAM" id="SSF53383">
    <property type="entry name" value="PLP-dependent transferases"/>
    <property type="match status" value="1"/>
</dbReference>
<keyword evidence="1 3" id="KW-0663">Pyridoxal phosphate</keyword>
<proteinExistence type="inferred from homology"/>
<dbReference type="InterPro" id="IPR000653">
    <property type="entry name" value="DegT/StrS_aminotransferase"/>
</dbReference>
<evidence type="ECO:0000313" key="4">
    <source>
        <dbReference type="EMBL" id="MBK1662282.1"/>
    </source>
</evidence>
<evidence type="ECO:0000256" key="2">
    <source>
        <dbReference type="ARBA" id="ARBA00037999"/>
    </source>
</evidence>
<dbReference type="RefSeq" id="WP_133223204.1">
    <property type="nucleotide sequence ID" value="NZ_NRSG01000505.1"/>
</dbReference>